<dbReference type="InterPro" id="IPR020568">
    <property type="entry name" value="Ribosomal_Su5_D2-typ_SF"/>
</dbReference>
<dbReference type="InterPro" id="IPR014721">
    <property type="entry name" value="Ribsml_uS5_D2-typ_fold_subgr"/>
</dbReference>
<feature type="region of interest" description="Disordered" evidence="14">
    <location>
        <begin position="343"/>
        <end position="375"/>
    </location>
</feature>
<proteinExistence type="inferred from homology"/>
<evidence type="ECO:0000256" key="2">
    <source>
        <dbReference type="ARBA" id="ARBA00006082"/>
    </source>
</evidence>
<dbReference type="InterPro" id="IPR014762">
    <property type="entry name" value="DNA_mismatch_repair_CS"/>
</dbReference>
<dbReference type="PANTHER" id="PTHR10073">
    <property type="entry name" value="DNA MISMATCH REPAIR PROTEIN MLH, PMS, MUTL"/>
    <property type="match status" value="1"/>
</dbReference>
<evidence type="ECO:0000256" key="3">
    <source>
        <dbReference type="ARBA" id="ARBA00022722"/>
    </source>
</evidence>
<dbReference type="SMART" id="SM00853">
    <property type="entry name" value="MutL_C"/>
    <property type="match status" value="1"/>
</dbReference>
<keyword evidence="5 17" id="KW-0255">Endonuclease</keyword>
<dbReference type="GO" id="GO:0032389">
    <property type="term" value="C:MutLalpha complex"/>
    <property type="evidence" value="ECO:0007669"/>
    <property type="project" value="TreeGrafter"/>
</dbReference>
<protein>
    <recommendedName>
        <fullName evidence="11">Mismatch repair endonuclease PMS2</fullName>
    </recommendedName>
    <alternativeName>
        <fullName evidence="13">DNA mismatch repair protein PMS2</fullName>
    </alternativeName>
    <alternativeName>
        <fullName evidence="12">PMS1 protein homolog 2</fullName>
    </alternativeName>
</protein>
<gene>
    <name evidence="17" type="primary">PMS2_1</name>
    <name evidence="17" type="ORF">SK128_014827</name>
</gene>
<feature type="compositionally biased region" description="Low complexity" evidence="14">
    <location>
        <begin position="387"/>
        <end position="398"/>
    </location>
</feature>
<evidence type="ECO:0000256" key="12">
    <source>
        <dbReference type="ARBA" id="ARBA00077255"/>
    </source>
</evidence>
<feature type="compositionally biased region" description="Polar residues" evidence="14">
    <location>
        <begin position="344"/>
        <end position="358"/>
    </location>
</feature>
<reference evidence="17 18" key="1">
    <citation type="submission" date="2023-11" db="EMBL/GenBank/DDBJ databases">
        <title>Halocaridina rubra genome assembly.</title>
        <authorList>
            <person name="Smith C."/>
        </authorList>
    </citation>
    <scope>NUCLEOTIDE SEQUENCE [LARGE SCALE GENOMIC DNA]</scope>
    <source>
        <strain evidence="17">EP-1</strain>
        <tissue evidence="17">Whole</tissue>
    </source>
</reference>
<dbReference type="Gene3D" id="3.30.230.10">
    <property type="match status" value="1"/>
</dbReference>
<dbReference type="InterPro" id="IPR036890">
    <property type="entry name" value="HATPase_C_sf"/>
</dbReference>
<comment type="caution">
    <text evidence="17">The sequence shown here is derived from an EMBL/GenBank/DDBJ whole genome shotgun (WGS) entry which is preliminary data.</text>
</comment>
<sequence length="822" mass="91261">MQANQRSKALKHHTSKLRDFGDLVGVKTFGFRGEALSSLCALSNMTIITRHASQTVGTKLAYDHNGKLLSKSPVSRQASTTVTLQNLFSTLPVRHKEFQRNVKKEFSKMIQVLYSYCLISKGVRINCTNQAENGKKTIVVSTNGHNSIKENISSVYGAKQVSSLLEFKQESASEEVLAEYGISTTDPLHENRFFSFEGHISSCAHGLGRSATDRQFYFINSRPCDPAKVSKVVNEVYHSYNRHQSPFVVLNICLKEDDVDINVTPDKRQILVNNEKILLATLKTSLVRLYENIPSTYNVQNASFNSSLNNSFELSPSIDKMKSPTLHGSASKVSALTLKFGRSVTGSPVSSTPRNSIASPHGMGMKRSYSDSTTSLNNKQRKLDSFFSSTSQSNTSESMPMSLNDTQSSPSMETLVEGIEEFGDDPFTGLTKTNEFSDMQPSQESTSSSDKENDSCVGDVIFSDKEGTATSTQLAVEKEKDVSLCIADDVTSAADNTSQDIFNDYSTSEAQLSAVKTEVFSKFDHSLSSDGNENLTIKTEVSSLCTANANSVPSRLSCPDIRSSPNCKNVHDATNQFLSTLMAKKFGKQKLSNTYSKQNSDEGDIEILDHDNTPVINDEDCTFTNEEKSKMEVLGQFNLGFIIIRLGTDLFIIDQHASDEKYNFETLQQTCVLQNQRLIIPQILELTAVNESILLDNIEIFRKNGFEFKIDEEKAVGRRVSLVSIPFSRDWDFGKEDIDELIFMLSDAPGVMCRPSRVRTMFASRACRKSVMIGTALNVPQMEKLVLHMGEIEQPWNCPHGRPTMRHLINMAMISSQNSIAC</sequence>
<feature type="compositionally biased region" description="Polar residues" evidence="14">
    <location>
        <begin position="399"/>
        <end position="412"/>
    </location>
</feature>
<evidence type="ECO:0000256" key="11">
    <source>
        <dbReference type="ARBA" id="ARBA00072579"/>
    </source>
</evidence>
<dbReference type="Gene3D" id="3.30.565.10">
    <property type="entry name" value="Histidine kinase-like ATPase, C-terminal domain"/>
    <property type="match status" value="1"/>
</dbReference>
<evidence type="ECO:0000256" key="7">
    <source>
        <dbReference type="ARBA" id="ARBA00022801"/>
    </source>
</evidence>
<feature type="domain" description="MutL C-terminal dimerisation" evidence="15">
    <location>
        <begin position="633"/>
        <end position="777"/>
    </location>
</feature>
<feature type="region of interest" description="Disordered" evidence="14">
    <location>
        <begin position="387"/>
        <end position="454"/>
    </location>
</feature>
<dbReference type="GO" id="GO:0140664">
    <property type="term" value="F:ATP-dependent DNA damage sensor activity"/>
    <property type="evidence" value="ECO:0007669"/>
    <property type="project" value="InterPro"/>
</dbReference>
<evidence type="ECO:0000256" key="13">
    <source>
        <dbReference type="ARBA" id="ARBA00083250"/>
    </source>
</evidence>
<evidence type="ECO:0000256" key="1">
    <source>
        <dbReference type="ARBA" id="ARBA00004123"/>
    </source>
</evidence>
<keyword evidence="8" id="KW-0067">ATP-binding</keyword>
<accession>A0AAN9AFJ0</accession>
<comment type="catalytic activity">
    <reaction evidence="10">
        <text>ATP + H2O = ADP + phosphate + H(+)</text>
        <dbReference type="Rhea" id="RHEA:13065"/>
        <dbReference type="ChEBI" id="CHEBI:15377"/>
        <dbReference type="ChEBI" id="CHEBI:15378"/>
        <dbReference type="ChEBI" id="CHEBI:30616"/>
        <dbReference type="ChEBI" id="CHEBI:43474"/>
        <dbReference type="ChEBI" id="CHEBI:456216"/>
    </reaction>
    <physiologicalReaction direction="left-to-right" evidence="10">
        <dbReference type="Rhea" id="RHEA:13066"/>
    </physiologicalReaction>
</comment>
<keyword evidence="3" id="KW-0540">Nuclease</keyword>
<evidence type="ECO:0000313" key="18">
    <source>
        <dbReference type="Proteomes" id="UP001381693"/>
    </source>
</evidence>
<dbReference type="Pfam" id="PF08676">
    <property type="entry name" value="MutL_C"/>
    <property type="match status" value="1"/>
</dbReference>
<dbReference type="InterPro" id="IPR014790">
    <property type="entry name" value="MutL_C"/>
</dbReference>
<dbReference type="Proteomes" id="UP001381693">
    <property type="component" value="Unassembled WGS sequence"/>
</dbReference>
<evidence type="ECO:0000313" key="17">
    <source>
        <dbReference type="EMBL" id="KAK7083872.1"/>
    </source>
</evidence>
<keyword evidence="18" id="KW-1185">Reference proteome</keyword>
<evidence type="ECO:0000256" key="10">
    <source>
        <dbReference type="ARBA" id="ARBA00048778"/>
    </source>
</evidence>
<dbReference type="FunFam" id="3.30.1370.100:FF:000001">
    <property type="entry name" value="Mismatch repair endonuclease pms1, putative"/>
    <property type="match status" value="1"/>
</dbReference>
<dbReference type="PROSITE" id="PS00058">
    <property type="entry name" value="DNA_MISMATCH_REPAIR_1"/>
    <property type="match status" value="1"/>
</dbReference>
<keyword evidence="9" id="KW-0539">Nucleus</keyword>
<evidence type="ECO:0000256" key="8">
    <source>
        <dbReference type="ARBA" id="ARBA00022840"/>
    </source>
</evidence>
<keyword evidence="7" id="KW-0378">Hydrolase</keyword>
<name>A0AAN9AFJ0_HALRR</name>
<dbReference type="GO" id="GO:0030983">
    <property type="term" value="F:mismatched DNA binding"/>
    <property type="evidence" value="ECO:0007669"/>
    <property type="project" value="InterPro"/>
</dbReference>
<dbReference type="Gene3D" id="3.30.1370.100">
    <property type="entry name" value="MutL, C-terminal domain, regulatory subdomain"/>
    <property type="match status" value="1"/>
</dbReference>
<dbReference type="SUPFAM" id="SSF55874">
    <property type="entry name" value="ATPase domain of HSP90 chaperone/DNA topoisomerase II/histidine kinase"/>
    <property type="match status" value="1"/>
</dbReference>
<feature type="compositionally biased region" description="Polar residues" evidence="14">
    <location>
        <begin position="430"/>
        <end position="448"/>
    </location>
</feature>
<comment type="similarity">
    <text evidence="2">Belongs to the DNA mismatch repair MutL/HexB family.</text>
</comment>
<evidence type="ECO:0000259" key="16">
    <source>
        <dbReference type="SMART" id="SM01340"/>
    </source>
</evidence>
<comment type="subcellular location">
    <subcellularLocation>
        <location evidence="1">Nucleus</location>
    </subcellularLocation>
</comment>
<dbReference type="AlphaFoldDB" id="A0AAN9AFJ0"/>
<evidence type="ECO:0000256" key="6">
    <source>
        <dbReference type="ARBA" id="ARBA00022763"/>
    </source>
</evidence>
<dbReference type="SUPFAM" id="SSF118116">
    <property type="entry name" value="DNA mismatch repair protein MutL"/>
    <property type="match status" value="1"/>
</dbReference>
<dbReference type="CDD" id="cd03484">
    <property type="entry name" value="MutL_Trans_hPMS_2_like"/>
    <property type="match status" value="1"/>
</dbReference>
<keyword evidence="6" id="KW-0227">DNA damage</keyword>
<dbReference type="InterPro" id="IPR042120">
    <property type="entry name" value="MutL_C_dimsub"/>
</dbReference>
<dbReference type="PANTHER" id="PTHR10073:SF52">
    <property type="entry name" value="MISMATCH REPAIR ENDONUCLEASE PMS2"/>
    <property type="match status" value="1"/>
</dbReference>
<dbReference type="InterPro" id="IPR038973">
    <property type="entry name" value="MutL/Mlh/Pms-like"/>
</dbReference>
<organism evidence="17 18">
    <name type="scientific">Halocaridina rubra</name>
    <name type="common">Hawaiian red shrimp</name>
    <dbReference type="NCBI Taxonomy" id="373956"/>
    <lineage>
        <taxon>Eukaryota</taxon>
        <taxon>Metazoa</taxon>
        <taxon>Ecdysozoa</taxon>
        <taxon>Arthropoda</taxon>
        <taxon>Crustacea</taxon>
        <taxon>Multicrustacea</taxon>
        <taxon>Malacostraca</taxon>
        <taxon>Eumalacostraca</taxon>
        <taxon>Eucarida</taxon>
        <taxon>Decapoda</taxon>
        <taxon>Pleocyemata</taxon>
        <taxon>Caridea</taxon>
        <taxon>Atyoidea</taxon>
        <taxon>Atyidae</taxon>
        <taxon>Halocaridina</taxon>
    </lineage>
</organism>
<dbReference type="SMART" id="SM01340">
    <property type="entry name" value="DNA_mis_repair"/>
    <property type="match status" value="1"/>
</dbReference>
<evidence type="ECO:0000259" key="15">
    <source>
        <dbReference type="SMART" id="SM00853"/>
    </source>
</evidence>
<dbReference type="GO" id="GO:0005524">
    <property type="term" value="F:ATP binding"/>
    <property type="evidence" value="ECO:0007669"/>
    <property type="project" value="UniProtKB-KW"/>
</dbReference>
<dbReference type="FunFam" id="3.30.1540.20:FF:000019">
    <property type="entry name" value="PMS1 homolog 2, mismatch repair system component"/>
    <property type="match status" value="1"/>
</dbReference>
<evidence type="ECO:0000256" key="5">
    <source>
        <dbReference type="ARBA" id="ARBA00022759"/>
    </source>
</evidence>
<keyword evidence="4" id="KW-0547">Nucleotide-binding</keyword>
<dbReference type="GO" id="GO:0006298">
    <property type="term" value="P:mismatch repair"/>
    <property type="evidence" value="ECO:0007669"/>
    <property type="project" value="InterPro"/>
</dbReference>
<dbReference type="InterPro" id="IPR042121">
    <property type="entry name" value="MutL_C_regsub"/>
</dbReference>
<dbReference type="FunFam" id="3.30.230.10:FF:000032">
    <property type="entry name" value="mismatch repair endonuclease PMS2 isoform X2"/>
    <property type="match status" value="1"/>
</dbReference>
<evidence type="ECO:0000256" key="14">
    <source>
        <dbReference type="SAM" id="MobiDB-lite"/>
    </source>
</evidence>
<dbReference type="GO" id="GO:0004519">
    <property type="term" value="F:endonuclease activity"/>
    <property type="evidence" value="ECO:0007669"/>
    <property type="project" value="UniProtKB-KW"/>
</dbReference>
<dbReference type="EMBL" id="JAXCGZ010002459">
    <property type="protein sequence ID" value="KAK7083872.1"/>
    <property type="molecule type" value="Genomic_DNA"/>
</dbReference>
<evidence type="ECO:0000256" key="9">
    <source>
        <dbReference type="ARBA" id="ARBA00023242"/>
    </source>
</evidence>
<dbReference type="InterPro" id="IPR013507">
    <property type="entry name" value="DNA_mismatch_S5_2-like"/>
</dbReference>
<dbReference type="Pfam" id="PF01119">
    <property type="entry name" value="DNA_mis_repair"/>
    <property type="match status" value="1"/>
</dbReference>
<evidence type="ECO:0000256" key="4">
    <source>
        <dbReference type="ARBA" id="ARBA00022741"/>
    </source>
</evidence>
<dbReference type="SUPFAM" id="SSF54211">
    <property type="entry name" value="Ribosomal protein S5 domain 2-like"/>
    <property type="match status" value="1"/>
</dbReference>
<feature type="domain" description="DNA mismatch repair protein S5" evidence="16">
    <location>
        <begin position="152"/>
        <end position="291"/>
    </location>
</feature>
<dbReference type="Gene3D" id="3.30.1540.20">
    <property type="entry name" value="MutL, C-terminal domain, dimerisation subdomain"/>
    <property type="match status" value="1"/>
</dbReference>
<dbReference type="InterPro" id="IPR037198">
    <property type="entry name" value="MutL_C_sf"/>
</dbReference>
<dbReference type="GO" id="GO:0016887">
    <property type="term" value="F:ATP hydrolysis activity"/>
    <property type="evidence" value="ECO:0007669"/>
    <property type="project" value="InterPro"/>
</dbReference>